<reference evidence="2" key="2">
    <citation type="submission" date="2025-08" db="UniProtKB">
        <authorList>
            <consortium name="RefSeq"/>
        </authorList>
    </citation>
    <scope>IDENTIFICATION</scope>
    <source>
        <tissue evidence="2">Leaf</tissue>
    </source>
</reference>
<dbReference type="OrthoDB" id="1882251at2759"/>
<keyword evidence="1" id="KW-1185">Reference proteome</keyword>
<protein>
    <submittedName>
        <fullName evidence="2">Uncharacterized protein LOC108858718</fullName>
    </submittedName>
</protein>
<dbReference type="RefSeq" id="XP_018488101.1">
    <property type="nucleotide sequence ID" value="XM_018632599.1"/>
</dbReference>
<name>A0A6J0NTI2_RAPSA</name>
<organism evidence="1 2">
    <name type="scientific">Raphanus sativus</name>
    <name type="common">Radish</name>
    <name type="synonym">Raphanus raphanistrum var. sativus</name>
    <dbReference type="NCBI Taxonomy" id="3726"/>
    <lineage>
        <taxon>Eukaryota</taxon>
        <taxon>Viridiplantae</taxon>
        <taxon>Streptophyta</taxon>
        <taxon>Embryophyta</taxon>
        <taxon>Tracheophyta</taxon>
        <taxon>Spermatophyta</taxon>
        <taxon>Magnoliopsida</taxon>
        <taxon>eudicotyledons</taxon>
        <taxon>Gunneridae</taxon>
        <taxon>Pentapetalae</taxon>
        <taxon>rosids</taxon>
        <taxon>malvids</taxon>
        <taxon>Brassicales</taxon>
        <taxon>Brassicaceae</taxon>
        <taxon>Brassiceae</taxon>
        <taxon>Raphanus</taxon>
    </lineage>
</organism>
<evidence type="ECO:0000313" key="2">
    <source>
        <dbReference type="RefSeq" id="XP_018488101.1"/>
    </source>
</evidence>
<gene>
    <name evidence="2" type="primary">LOC108858718</name>
</gene>
<dbReference type="AlphaFoldDB" id="A0A6J0NTI2"/>
<dbReference type="PANTHER" id="PTHR33527">
    <property type="entry name" value="OS07G0274300 PROTEIN"/>
    <property type="match status" value="1"/>
</dbReference>
<dbReference type="KEGG" id="rsz:108858718"/>
<accession>A0A6J0NTI2</accession>
<dbReference type="PANTHER" id="PTHR33527:SF52">
    <property type="entry name" value="F13F21.27 PROTEIN"/>
    <property type="match status" value="1"/>
</dbReference>
<dbReference type="Proteomes" id="UP000504610">
    <property type="component" value="Chromosome 5"/>
</dbReference>
<reference evidence="1" key="1">
    <citation type="journal article" date="2019" name="Database">
        <title>The radish genome database (RadishGD): an integrated information resource for radish genomics.</title>
        <authorList>
            <person name="Yu H.J."/>
            <person name="Baek S."/>
            <person name="Lee Y.J."/>
            <person name="Cho A."/>
            <person name="Mun J.H."/>
        </authorList>
    </citation>
    <scope>NUCLEOTIDE SEQUENCE [LARGE SCALE GENOMIC DNA]</scope>
    <source>
        <strain evidence="1">cv. WK10039</strain>
    </source>
</reference>
<proteinExistence type="predicted"/>
<sequence>MASFQSFTASPFYPNDPSYKVVITREEFQSFHGIDRDLFSRFVFVLNRDVNQSSQVMAFLLLIEQLGFRRNLTASLLASEDVFIDAVANEVVLCLSILYNQDYSRHVHLNHNNNDDMAIPFLKGITESALTLGYINQNRESIIVGVAKNLSDVCNRAFDDLYERAYNEQMLALERARVIEEMKKVRLGAIQQTSTRSSVQPQIASPSWWNGQQQNPNRSRGTSYRWSVRQGTPVRVSAPQERAPAPAVEEEAEAVVTVTEVTEKEGADNKEDEEEVTEADDRTVFLTFSKGYPISESEVMTYFTRKFGDVIEAIVMKEVKENEQPLFARMVLKTQHASMIEEIVTPMNKNKFTIGGKHVCARKYVRSNLSLSAAPYSSHV</sequence>
<evidence type="ECO:0000313" key="1">
    <source>
        <dbReference type="Proteomes" id="UP000504610"/>
    </source>
</evidence>
<dbReference type="GeneID" id="108858718"/>